<proteinExistence type="inferred from homology"/>
<evidence type="ECO:0000256" key="7">
    <source>
        <dbReference type="ARBA" id="ARBA00022843"/>
    </source>
</evidence>
<evidence type="ECO:0000256" key="11">
    <source>
        <dbReference type="ARBA" id="ARBA00068630"/>
    </source>
</evidence>
<evidence type="ECO:0000256" key="10">
    <source>
        <dbReference type="ARBA" id="ARBA00061949"/>
    </source>
</evidence>
<keyword evidence="7" id="KW-0832">Ubl conjugation</keyword>
<evidence type="ECO:0000256" key="3">
    <source>
        <dbReference type="ARBA" id="ARBA00022553"/>
    </source>
</evidence>
<dbReference type="PROSITE" id="PS51083">
    <property type="entry name" value="ZF_HIT"/>
    <property type="match status" value="1"/>
</dbReference>
<keyword evidence="3" id="KW-0597">Phosphoprotein</keyword>
<name>A0A8X6KHP2_TRICU</name>
<keyword evidence="16" id="KW-1185">Reference proteome</keyword>
<evidence type="ECO:0000256" key="6">
    <source>
        <dbReference type="ARBA" id="ARBA00022833"/>
    </source>
</evidence>
<dbReference type="GO" id="GO:0005634">
    <property type="term" value="C:nucleus"/>
    <property type="evidence" value="ECO:0007669"/>
    <property type="project" value="TreeGrafter"/>
</dbReference>
<dbReference type="PANTHER" id="PTHR13483">
    <property type="entry name" value="BOX C_D SNORNA PROTEIN 1-RELATED"/>
    <property type="match status" value="1"/>
</dbReference>
<dbReference type="GO" id="GO:0000463">
    <property type="term" value="P:maturation of LSU-rRNA from tricistronic rRNA transcript (SSU-rRNA, 5.8S rRNA, LSU-rRNA)"/>
    <property type="evidence" value="ECO:0007669"/>
    <property type="project" value="TreeGrafter"/>
</dbReference>
<sequence length="256" mass="29580">MATAEAEGSQLQEKSLHHDLCSTCNEPSKYRCPKCSTLSCSLKCVKAHKEQSGCNGIRDKTAFVPLEEFKDCHLHSDYHFLQDVVRSLDNAQRKKRNLGFLRYLPPNLFRLESIARRRQIELCILPVGFARRKASTTYLRYSDGKIFWKLEWVFPLCDLTYSDARVDEEQLLGECLDKYLLSNSEEDFGGKLDYYRSFGHKGVSVLIKDERTPANVTRFLELNKNKSLRENFKGIKIIEFPTLLVVPVIHLSCYLD</sequence>
<dbReference type="Gene3D" id="3.30.60.190">
    <property type="match status" value="1"/>
</dbReference>
<evidence type="ECO:0000256" key="1">
    <source>
        <dbReference type="ARBA" id="ARBA00022499"/>
    </source>
</evidence>
<dbReference type="Pfam" id="PF04438">
    <property type="entry name" value="zf-HIT"/>
    <property type="match status" value="1"/>
</dbReference>
<comment type="similarity">
    <text evidence="9">Belongs to the BCD1 family.</text>
</comment>
<comment type="caution">
    <text evidence="15">The sequence shown here is derived from an EMBL/GenBank/DDBJ whole genome shotgun (WGS) entry which is preliminary data.</text>
</comment>
<evidence type="ECO:0000256" key="8">
    <source>
        <dbReference type="ARBA" id="ARBA00049598"/>
    </source>
</evidence>
<dbReference type="GO" id="GO:0000492">
    <property type="term" value="P:box C/D snoRNP assembly"/>
    <property type="evidence" value="ECO:0007669"/>
    <property type="project" value="TreeGrafter"/>
</dbReference>
<comment type="function">
    <text evidence="8">Required for box C/D snoRNAs accumulation involved in snoRNA processing, snoRNA transport to the nucleolus and ribosome biogenesis.</text>
</comment>
<dbReference type="Pfam" id="PF25790">
    <property type="entry name" value="BCD1"/>
    <property type="match status" value="1"/>
</dbReference>
<organism evidence="15 16">
    <name type="scientific">Trichonephila clavata</name>
    <name type="common">Joro spider</name>
    <name type="synonym">Nephila clavata</name>
    <dbReference type="NCBI Taxonomy" id="2740835"/>
    <lineage>
        <taxon>Eukaryota</taxon>
        <taxon>Metazoa</taxon>
        <taxon>Ecdysozoa</taxon>
        <taxon>Arthropoda</taxon>
        <taxon>Chelicerata</taxon>
        <taxon>Arachnida</taxon>
        <taxon>Araneae</taxon>
        <taxon>Araneomorphae</taxon>
        <taxon>Entelegynae</taxon>
        <taxon>Araneoidea</taxon>
        <taxon>Nephilidae</taxon>
        <taxon>Trichonephila</taxon>
    </lineage>
</organism>
<keyword evidence="4" id="KW-0479">Metal-binding</keyword>
<evidence type="ECO:0000313" key="15">
    <source>
        <dbReference type="EMBL" id="GFQ72213.1"/>
    </source>
</evidence>
<reference evidence="15" key="1">
    <citation type="submission" date="2020-07" db="EMBL/GenBank/DDBJ databases">
        <title>Multicomponent nature underlies the extraordinary mechanical properties of spider dragline silk.</title>
        <authorList>
            <person name="Kono N."/>
            <person name="Nakamura H."/>
            <person name="Mori M."/>
            <person name="Yoshida Y."/>
            <person name="Ohtoshi R."/>
            <person name="Malay A.D."/>
            <person name="Moran D.A.P."/>
            <person name="Tomita M."/>
            <person name="Numata K."/>
            <person name="Arakawa K."/>
        </authorList>
    </citation>
    <scope>NUCLEOTIDE SEQUENCE</scope>
</reference>
<evidence type="ECO:0000259" key="14">
    <source>
        <dbReference type="PROSITE" id="PS51083"/>
    </source>
</evidence>
<comment type="subunit">
    <text evidence="10">Interacts with FBL, SNU13, NOP58, NUFIP1, RUVBL1, RUVBL2 and TAF9. Interacts (via HIT-type zinc finger) with the RUVBL1/RUVBL2 complex in the presence of ADP.</text>
</comment>
<keyword evidence="2" id="KW-0690">Ribosome biogenesis</keyword>
<feature type="domain" description="HIT-type" evidence="14">
    <location>
        <begin position="21"/>
        <end position="54"/>
    </location>
</feature>
<dbReference type="GO" id="GO:0008270">
    <property type="term" value="F:zinc ion binding"/>
    <property type="evidence" value="ECO:0007669"/>
    <property type="project" value="UniProtKB-UniRule"/>
</dbReference>
<dbReference type="GO" id="GO:0070761">
    <property type="term" value="C:pre-snoRNP complex"/>
    <property type="evidence" value="ECO:0007669"/>
    <property type="project" value="TreeGrafter"/>
</dbReference>
<dbReference type="OrthoDB" id="272357at2759"/>
<dbReference type="PANTHER" id="PTHR13483:SF3">
    <property type="entry name" value="BOX C_D SNORNA PROTEIN 1"/>
    <property type="match status" value="1"/>
</dbReference>
<keyword evidence="1" id="KW-1017">Isopeptide bond</keyword>
<evidence type="ECO:0000313" key="16">
    <source>
        <dbReference type="Proteomes" id="UP000887116"/>
    </source>
</evidence>
<gene>
    <name evidence="15" type="primary">ZNHIT6</name>
    <name evidence="15" type="ORF">TNCT_717791</name>
</gene>
<keyword evidence="5 13" id="KW-0863">Zinc-finger</keyword>
<dbReference type="GO" id="GO:0048254">
    <property type="term" value="P:snoRNA localization"/>
    <property type="evidence" value="ECO:0007669"/>
    <property type="project" value="TreeGrafter"/>
</dbReference>
<keyword evidence="6" id="KW-0862">Zinc</keyword>
<dbReference type="SUPFAM" id="SSF144232">
    <property type="entry name" value="HIT/MYND zinc finger-like"/>
    <property type="match status" value="1"/>
</dbReference>
<dbReference type="Proteomes" id="UP000887116">
    <property type="component" value="Unassembled WGS sequence"/>
</dbReference>
<dbReference type="InterPro" id="IPR051639">
    <property type="entry name" value="BCD1"/>
</dbReference>
<dbReference type="AlphaFoldDB" id="A0A8X6KHP2"/>
<evidence type="ECO:0000256" key="12">
    <source>
        <dbReference type="ARBA" id="ARBA00077531"/>
    </source>
</evidence>
<protein>
    <recommendedName>
        <fullName evidence="11">Box C/D snoRNA protein 1</fullName>
    </recommendedName>
    <alternativeName>
        <fullName evidence="12">Zinc finger HIT domain-containing protein 6</fullName>
    </alternativeName>
</protein>
<evidence type="ECO:0000256" key="4">
    <source>
        <dbReference type="ARBA" id="ARBA00022723"/>
    </source>
</evidence>
<dbReference type="InterPro" id="IPR057721">
    <property type="entry name" value="BCD1_alpha/beta"/>
</dbReference>
<dbReference type="CDD" id="cd23023">
    <property type="entry name" value="zf-HIT_BCD1"/>
    <property type="match status" value="1"/>
</dbReference>
<dbReference type="FunFam" id="3.30.60.190:FF:000001">
    <property type="entry name" value="box C/D snoRNA protein 1"/>
    <property type="match status" value="1"/>
</dbReference>
<evidence type="ECO:0000256" key="5">
    <source>
        <dbReference type="ARBA" id="ARBA00022771"/>
    </source>
</evidence>
<evidence type="ECO:0000256" key="2">
    <source>
        <dbReference type="ARBA" id="ARBA00022517"/>
    </source>
</evidence>
<dbReference type="InterPro" id="IPR007529">
    <property type="entry name" value="Znf_HIT"/>
</dbReference>
<dbReference type="EMBL" id="BMAO01031088">
    <property type="protein sequence ID" value="GFQ72213.1"/>
    <property type="molecule type" value="Genomic_DNA"/>
</dbReference>
<evidence type="ECO:0000256" key="13">
    <source>
        <dbReference type="PROSITE-ProRule" id="PRU00453"/>
    </source>
</evidence>
<accession>A0A8X6KHP2</accession>
<evidence type="ECO:0000256" key="9">
    <source>
        <dbReference type="ARBA" id="ARBA00049654"/>
    </source>
</evidence>